<evidence type="ECO:0000259" key="14">
    <source>
        <dbReference type="PROSITE" id="PS50110"/>
    </source>
</evidence>
<feature type="domain" description="Protein kinase" evidence="13">
    <location>
        <begin position="753"/>
        <end position="1190"/>
    </location>
</feature>
<dbReference type="Gene3D" id="3.30.200.20">
    <property type="entry name" value="Phosphorylase Kinase, domain 1"/>
    <property type="match status" value="2"/>
</dbReference>
<dbReference type="PANTHER" id="PTHR24356:SF1">
    <property type="entry name" value="SERINE_THREONINE-PROTEIN KINASE GREATWALL"/>
    <property type="match status" value="1"/>
</dbReference>
<keyword evidence="7" id="KW-0067">ATP-binding</keyword>
<accession>A0A9P5D0D8</accession>
<feature type="compositionally biased region" description="Low complexity" evidence="12">
    <location>
        <begin position="1327"/>
        <end position="1345"/>
    </location>
</feature>
<feature type="domain" description="PAS" evidence="15">
    <location>
        <begin position="36"/>
        <end position="80"/>
    </location>
</feature>
<evidence type="ECO:0000259" key="15">
    <source>
        <dbReference type="PROSITE" id="PS50112"/>
    </source>
</evidence>
<dbReference type="GO" id="GO:0000160">
    <property type="term" value="P:phosphorelay signal transduction system"/>
    <property type="evidence" value="ECO:0007669"/>
    <property type="project" value="InterPro"/>
</dbReference>
<keyword evidence="11" id="KW-0175">Coiled coil</keyword>
<feature type="compositionally biased region" description="Low complexity" evidence="12">
    <location>
        <begin position="541"/>
        <end position="556"/>
    </location>
</feature>
<dbReference type="PANTHER" id="PTHR24356">
    <property type="entry name" value="SERINE/THREONINE-PROTEIN KINASE"/>
    <property type="match status" value="1"/>
</dbReference>
<comment type="caution">
    <text evidence="10">Lacks conserved residue(s) required for the propagation of feature annotation.</text>
</comment>
<feature type="compositionally biased region" description="Polar residues" evidence="12">
    <location>
        <begin position="1957"/>
        <end position="1992"/>
    </location>
</feature>
<keyword evidence="18" id="KW-1185">Reference proteome</keyword>
<dbReference type="FunFam" id="1.10.510.10:FF:000340">
    <property type="entry name" value="Serine threonine protein kinase"/>
    <property type="match status" value="1"/>
</dbReference>
<feature type="compositionally biased region" description="Basic and acidic residues" evidence="12">
    <location>
        <begin position="491"/>
        <end position="525"/>
    </location>
</feature>
<evidence type="ECO:0000313" key="18">
    <source>
        <dbReference type="Proteomes" id="UP000749293"/>
    </source>
</evidence>
<feature type="compositionally biased region" description="Basic residues" evidence="12">
    <location>
        <begin position="638"/>
        <end position="647"/>
    </location>
</feature>
<evidence type="ECO:0000256" key="1">
    <source>
        <dbReference type="ARBA" id="ARBA00012513"/>
    </source>
</evidence>
<dbReference type="GO" id="GO:0005634">
    <property type="term" value="C:nucleus"/>
    <property type="evidence" value="ECO:0007669"/>
    <property type="project" value="TreeGrafter"/>
</dbReference>
<feature type="region of interest" description="Disordered" evidence="12">
    <location>
        <begin position="1521"/>
        <end position="1540"/>
    </location>
</feature>
<dbReference type="InterPro" id="IPR000719">
    <property type="entry name" value="Prot_kinase_dom"/>
</dbReference>
<keyword evidence="2" id="KW-0723">Serine/threonine-protein kinase</keyword>
<dbReference type="PROSITE" id="PS50011">
    <property type="entry name" value="PROTEIN_KINASE_DOM"/>
    <property type="match status" value="1"/>
</dbReference>
<feature type="compositionally biased region" description="Polar residues" evidence="12">
    <location>
        <begin position="1357"/>
        <end position="1380"/>
    </location>
</feature>
<dbReference type="InterPro" id="IPR011009">
    <property type="entry name" value="Kinase-like_dom_sf"/>
</dbReference>
<feature type="region of interest" description="Disordered" evidence="12">
    <location>
        <begin position="284"/>
        <end position="338"/>
    </location>
</feature>
<evidence type="ECO:0000259" key="13">
    <source>
        <dbReference type="PROSITE" id="PS50011"/>
    </source>
</evidence>
<dbReference type="InterPro" id="IPR035965">
    <property type="entry name" value="PAS-like_dom_sf"/>
</dbReference>
<dbReference type="RefSeq" id="XP_035321280.1">
    <property type="nucleotide sequence ID" value="XM_035468900.1"/>
</dbReference>
<feature type="region of interest" description="Disordered" evidence="12">
    <location>
        <begin position="1327"/>
        <end position="1433"/>
    </location>
</feature>
<sequence>MADQVPSTLVPLAVSSLRAEQGGPMERSLSQDIRDEREELREAAESTLNAIVDLNLDGTIRWASPSWSDVIGTRLEDVEGLPMSDLVVSDCKTIFADVVDSMKRDDSRSHRVRFAVQLGPLSKLRSSDIENADVQELESQSEPEPQVADLEAQGIMVYDSASGGESHTMWMIRPWTAPNEIQIDLPNVIVDSLGSGAEVLASFLNQLTENGGRGNDDGEDNVCPPPPVLCRICERQIQPWWFEKHTDLCLQEHRAEMDVQMAQENLSEHRHAIVKVLDALEARQSRPLSGEQPQVPPVAEYKGMPIGPPPSTQSSPGTSMARSRDRSGGFGHGRTRSFAVRRPQARIVELLMDLCDTSMEISTPSLKDSNTQLEDGDLRTQSPQSESRISQVLQWQSPSTNTLDQEQGLVQLCADTEKVARAKVDAVFRHRKIIEYAERIRIELAVMVQDCIDEAMREAARIAAGRYSDSSDGEMQGPDETDEGILSGGERVPESVDDTHSQAGRAEEAEELRGRKGDGAPEKSSDNPSALATALRQADLSSSGSRGPSRGPRPRSYVASTRSSSPKECPTPRFTTGSSNTGTNPRDVAREGSALSESETVESEGSLPSSSFASRAPAPAAPRTESPISDFGGLRRAASSRKHHRRSLVLPGTSSPRRQESPSRPGAPPSPLRVKPRGVPGSQEGLTIASPEGSPMLPGSEFSSPVNHASRHHRRQSSAAISDFVMKPPPSPRLNANQAPPQPRPTQPSIKDFEIIKPISKGAFGSVYLSKKKSTGEYFAIKVLKKADMVAKNQVGNVKAERAILMWQGQSEFVAKLYWTFSSKDYLYLVMEYLNGGDCASLIKVLGGLPEDWVKKYIAEVILGVEHLHSRGIIHRDLKPDNLLIDQKGHLKLTDFGLSRMGLVGRQKRALNSSTADTTPDLLKQGPFARSASMASSRSTSLDLHGHGGVQSPGNTPLMVPEPAGPGQPSYFSLGAPHGEHRRVSSSHRSDSGGSETLAHMFSTFTLSDSEPGSGSVSARILGEEDGFISGSPELTSLHPLHTTGAHSSVDAQARGSFHQPSGMMPPAMALFDPEDTNRRFVGTPDYLAPETINGDKQDETSDWWSVGCILFEFLYGVPPFYADEAEAVFENILARKIQWPPEDPDAPISDEAKDLVNRLLWPDPPARLGSNREERFSSGGEEIRSHAFFEGLDWDTLLEAEAQFVPQLEDPEDTEYFDPRGAVLQPFTEDMEDASSPQSSAGGAEYQERPHDALGRARSQVNSMHRKLMPLHIPPHVRDSKSRRLSEPLANDDFGTFAFKNLSVLEKANKEQIQKLKAEALAAQSKGSSGSAGGQATSNSQSGGSLDGSPVLANPVQRTLSNAKASHRPQSPSGYSHANSSPSRASQPSSPLMVSFVAGQGTEGRRKASSNSSNLSHQSGPPSLQPPSGSGVEIAKVPASLQKAVTSAAVSPAKGRTGAPPPPLSISPQKTAAGPGPGPAVATPKQSSAPSSTSRSRSLTVGSQEGSPVAADALYRHRSRKSQVFDMSPSSSDNEGDKHNALLRVQRRRQSSRRLSQAAFEGGGGPAFRPLDVLICEDHPVARMVMEKLLEKLRCRTISVPTGSEAVRYSMSVIKFDAIFLEYKLPQINGADVARMIRETKNANSHTPIVAITAYLKELQAPHYFDSLIEKPISSSKLTEVLRGLCHWMPESPAQRSPSASMVLPPPQHQKQQRRAGSGTNKILSGAAGGGGGGGGGGGAGGRMTVTDDSPTSMSSTFAGRLGSSREDSVTSSTFGDSESATTTEDMPPPAKSSVGEEEQQQQQQPPSTSSDDGMAGLGISESKAPSGSGIRRVVPQLTVQQSAPAQLERPTTSGSNGSGSGSGKRDEATERQLTVPPPPPAAVAVAVAAAAVSESTESADDEDEELGLTPSSSSSSSSSTAARTKQPRRSTGPKLGKPALPSSKLGIEMMRANSHDSTVGPESTTTTPEVMTQVATTPDNEAETRQSNLGAASAPASASVSVTPPSTDVQGGSEGPILDVDATPRPGRGGEYS</sequence>
<evidence type="ECO:0000256" key="3">
    <source>
        <dbReference type="ARBA" id="ARBA00022553"/>
    </source>
</evidence>
<dbReference type="PROSITE" id="PS00108">
    <property type="entry name" value="PROTEIN_KINASE_ST"/>
    <property type="match status" value="1"/>
</dbReference>
<keyword evidence="4" id="KW-0808">Transferase</keyword>
<feature type="domain" description="AGC-kinase C-terminal" evidence="16">
    <location>
        <begin position="1191"/>
        <end position="1310"/>
    </location>
</feature>
<reference evidence="17" key="1">
    <citation type="submission" date="2020-03" db="EMBL/GenBank/DDBJ databases">
        <title>Site-based positive gene gene selection in Geosmithia morbida across the United States reveals a broad range of putative effectors and factors for local host and environmental adapation.</title>
        <authorList>
            <person name="Onufrak A."/>
            <person name="Murdoch R.W."/>
            <person name="Gazis R."/>
            <person name="Huff M."/>
            <person name="Staton M."/>
            <person name="Klingeman W."/>
            <person name="Hadziabdic D."/>
        </authorList>
    </citation>
    <scope>NUCLEOTIDE SEQUENCE</scope>
    <source>
        <strain evidence="17">1262</strain>
    </source>
</reference>
<name>A0A9P5D0D8_9HYPO</name>
<dbReference type="SMART" id="SM00220">
    <property type="entry name" value="S_TKc"/>
    <property type="match status" value="1"/>
</dbReference>
<proteinExistence type="predicted"/>
<evidence type="ECO:0000256" key="5">
    <source>
        <dbReference type="ARBA" id="ARBA00022741"/>
    </source>
</evidence>
<feature type="compositionally biased region" description="Low complexity" evidence="12">
    <location>
        <begin position="1884"/>
        <end position="1898"/>
    </location>
</feature>
<comment type="caution">
    <text evidence="17">The sequence shown here is derived from an EMBL/GenBank/DDBJ whole genome shotgun (WGS) entry which is preliminary data.</text>
</comment>
<gene>
    <name evidence="17" type="ORF">GMORB2_6935</name>
</gene>
<feature type="compositionally biased region" description="Low complexity" evidence="12">
    <location>
        <begin position="929"/>
        <end position="941"/>
    </location>
</feature>
<evidence type="ECO:0000256" key="12">
    <source>
        <dbReference type="SAM" id="MobiDB-lite"/>
    </source>
</evidence>
<dbReference type="InterPro" id="IPR008271">
    <property type="entry name" value="Ser/Thr_kinase_AS"/>
</dbReference>
<comment type="catalytic activity">
    <reaction evidence="9">
        <text>L-seryl-[protein] + ATP = O-phospho-L-seryl-[protein] + ADP + H(+)</text>
        <dbReference type="Rhea" id="RHEA:17989"/>
        <dbReference type="Rhea" id="RHEA-COMP:9863"/>
        <dbReference type="Rhea" id="RHEA-COMP:11604"/>
        <dbReference type="ChEBI" id="CHEBI:15378"/>
        <dbReference type="ChEBI" id="CHEBI:29999"/>
        <dbReference type="ChEBI" id="CHEBI:30616"/>
        <dbReference type="ChEBI" id="CHEBI:83421"/>
        <dbReference type="ChEBI" id="CHEBI:456216"/>
        <dbReference type="EC" id="2.7.11.1"/>
    </reaction>
</comment>
<keyword evidence="3" id="KW-0597">Phosphoprotein</keyword>
<dbReference type="FunFam" id="3.30.200.20:FF:001008">
    <property type="entry name" value="Serine/threonine-protein kinase cek1"/>
    <property type="match status" value="1"/>
</dbReference>
<feature type="compositionally biased region" description="Acidic residues" evidence="12">
    <location>
        <begin position="1899"/>
        <end position="1908"/>
    </location>
</feature>
<dbReference type="GO" id="GO:0005524">
    <property type="term" value="F:ATP binding"/>
    <property type="evidence" value="ECO:0007669"/>
    <property type="project" value="UniProtKB-KW"/>
</dbReference>
<dbReference type="FunFam" id="1.10.510.10:FF:000664">
    <property type="entry name" value="Serine threonine protein kinase"/>
    <property type="match status" value="1"/>
</dbReference>
<dbReference type="CDD" id="cd05611">
    <property type="entry name" value="STKc_Rim15_like"/>
    <property type="match status" value="1"/>
</dbReference>
<evidence type="ECO:0000256" key="9">
    <source>
        <dbReference type="ARBA" id="ARBA00048679"/>
    </source>
</evidence>
<comment type="catalytic activity">
    <reaction evidence="8">
        <text>L-threonyl-[protein] + ATP = O-phospho-L-threonyl-[protein] + ADP + H(+)</text>
        <dbReference type="Rhea" id="RHEA:46608"/>
        <dbReference type="Rhea" id="RHEA-COMP:11060"/>
        <dbReference type="Rhea" id="RHEA-COMP:11605"/>
        <dbReference type="ChEBI" id="CHEBI:15378"/>
        <dbReference type="ChEBI" id="CHEBI:30013"/>
        <dbReference type="ChEBI" id="CHEBI:30616"/>
        <dbReference type="ChEBI" id="CHEBI:61977"/>
        <dbReference type="ChEBI" id="CHEBI:456216"/>
        <dbReference type="EC" id="2.7.11.1"/>
    </reaction>
</comment>
<evidence type="ECO:0000256" key="8">
    <source>
        <dbReference type="ARBA" id="ARBA00047899"/>
    </source>
</evidence>
<feature type="region of interest" description="Disordered" evidence="12">
    <location>
        <begin position="465"/>
        <end position="749"/>
    </location>
</feature>
<evidence type="ECO:0000259" key="16">
    <source>
        <dbReference type="PROSITE" id="PS51285"/>
    </source>
</evidence>
<dbReference type="Gene3D" id="3.40.50.2300">
    <property type="match status" value="1"/>
</dbReference>
<feature type="compositionally biased region" description="Low complexity" evidence="12">
    <location>
        <begin position="608"/>
        <end position="627"/>
    </location>
</feature>
<evidence type="ECO:0000256" key="11">
    <source>
        <dbReference type="SAM" id="Coils"/>
    </source>
</evidence>
<dbReference type="GO" id="GO:1901992">
    <property type="term" value="P:positive regulation of mitotic cell cycle phase transition"/>
    <property type="evidence" value="ECO:0007669"/>
    <property type="project" value="UniProtKB-ARBA"/>
</dbReference>
<dbReference type="SUPFAM" id="SSF52172">
    <property type="entry name" value="CheY-like"/>
    <property type="match status" value="1"/>
</dbReference>
<dbReference type="SMART" id="SM00091">
    <property type="entry name" value="PAS"/>
    <property type="match status" value="1"/>
</dbReference>
<dbReference type="GeneID" id="55973158"/>
<feature type="region of interest" description="Disordered" evidence="12">
    <location>
        <begin position="910"/>
        <end position="966"/>
    </location>
</feature>
<dbReference type="Pfam" id="PF00069">
    <property type="entry name" value="Pkinase"/>
    <property type="match status" value="2"/>
</dbReference>
<dbReference type="PROSITE" id="PS50112">
    <property type="entry name" value="PAS"/>
    <property type="match status" value="1"/>
</dbReference>
<dbReference type="PROSITE" id="PS50110">
    <property type="entry name" value="RESPONSE_REGULATORY"/>
    <property type="match status" value="1"/>
</dbReference>
<protein>
    <recommendedName>
        <fullName evidence="1">non-specific serine/threonine protein kinase</fullName>
        <ecNumber evidence="1">2.7.11.1</ecNumber>
    </recommendedName>
</protein>
<feature type="compositionally biased region" description="Polar residues" evidence="12">
    <location>
        <begin position="1748"/>
        <end position="1759"/>
    </location>
</feature>
<dbReference type="InterPro" id="IPR000961">
    <property type="entry name" value="AGC-kinase_C"/>
</dbReference>
<feature type="compositionally biased region" description="Polar residues" evidence="12">
    <location>
        <begin position="573"/>
        <end position="584"/>
    </location>
</feature>
<evidence type="ECO:0000256" key="10">
    <source>
        <dbReference type="PROSITE-ProRule" id="PRU00169"/>
    </source>
</evidence>
<dbReference type="Gene3D" id="3.30.450.20">
    <property type="entry name" value="PAS domain"/>
    <property type="match status" value="1"/>
</dbReference>
<dbReference type="GO" id="GO:0005737">
    <property type="term" value="C:cytoplasm"/>
    <property type="evidence" value="ECO:0007669"/>
    <property type="project" value="TreeGrafter"/>
</dbReference>
<evidence type="ECO:0000256" key="2">
    <source>
        <dbReference type="ARBA" id="ARBA00022527"/>
    </source>
</evidence>
<feature type="compositionally biased region" description="Polar residues" evidence="12">
    <location>
        <begin position="1771"/>
        <end position="1786"/>
    </location>
</feature>
<dbReference type="Proteomes" id="UP000749293">
    <property type="component" value="Unassembled WGS sequence"/>
</dbReference>
<dbReference type="PROSITE" id="PS51285">
    <property type="entry name" value="AGC_KINASE_CTER"/>
    <property type="match status" value="1"/>
</dbReference>
<feature type="region of interest" description="Disordered" evidence="12">
    <location>
        <begin position="361"/>
        <end position="387"/>
    </location>
</feature>
<feature type="domain" description="Response regulatory" evidence="14">
    <location>
        <begin position="1573"/>
        <end position="1687"/>
    </location>
</feature>
<feature type="compositionally biased region" description="Basic and acidic residues" evidence="12">
    <location>
        <begin position="1247"/>
        <end position="1256"/>
    </location>
</feature>
<organism evidence="17 18">
    <name type="scientific">Geosmithia morbida</name>
    <dbReference type="NCBI Taxonomy" id="1094350"/>
    <lineage>
        <taxon>Eukaryota</taxon>
        <taxon>Fungi</taxon>
        <taxon>Dikarya</taxon>
        <taxon>Ascomycota</taxon>
        <taxon>Pezizomycotina</taxon>
        <taxon>Sordariomycetes</taxon>
        <taxon>Hypocreomycetidae</taxon>
        <taxon>Hypocreales</taxon>
        <taxon>Bionectriaceae</taxon>
        <taxon>Geosmithia</taxon>
    </lineage>
</organism>
<keyword evidence="6" id="KW-0418">Kinase</keyword>
<dbReference type="EC" id="2.7.11.1" evidence="1"/>
<evidence type="ECO:0000256" key="6">
    <source>
        <dbReference type="ARBA" id="ARBA00022777"/>
    </source>
</evidence>
<evidence type="ECO:0000256" key="7">
    <source>
        <dbReference type="ARBA" id="ARBA00022840"/>
    </source>
</evidence>
<feature type="region of interest" description="Disordered" evidence="12">
    <location>
        <begin position="1448"/>
        <end position="1509"/>
    </location>
</feature>
<feature type="coiled-coil region" evidence="11">
    <location>
        <begin position="26"/>
        <end position="57"/>
    </location>
</feature>
<dbReference type="OrthoDB" id="162894at2759"/>
<feature type="region of interest" description="Disordered" evidence="12">
    <location>
        <begin position="1693"/>
        <end position="2035"/>
    </location>
</feature>
<feature type="compositionally biased region" description="Gly residues" evidence="12">
    <location>
        <begin position="1728"/>
        <end position="1743"/>
    </location>
</feature>
<dbReference type="InterPro" id="IPR000014">
    <property type="entry name" value="PAS"/>
</dbReference>
<dbReference type="SUPFAM" id="SSF56112">
    <property type="entry name" value="Protein kinase-like (PK-like)"/>
    <property type="match status" value="1"/>
</dbReference>
<feature type="compositionally biased region" description="Low complexity" evidence="12">
    <location>
        <begin position="1993"/>
        <end position="2009"/>
    </location>
</feature>
<feature type="compositionally biased region" description="Low complexity" evidence="12">
    <location>
        <begin position="1410"/>
        <end position="1432"/>
    </location>
</feature>
<dbReference type="InterPro" id="IPR050236">
    <property type="entry name" value="Ser_Thr_kinase_AGC"/>
</dbReference>
<keyword evidence="5" id="KW-0547">Nucleotide-binding</keyword>
<dbReference type="GO" id="GO:0004674">
    <property type="term" value="F:protein serine/threonine kinase activity"/>
    <property type="evidence" value="ECO:0007669"/>
    <property type="project" value="UniProtKB-KW"/>
</dbReference>
<dbReference type="SUPFAM" id="SSF55785">
    <property type="entry name" value="PYP-like sensor domain (PAS domain)"/>
    <property type="match status" value="1"/>
</dbReference>
<dbReference type="CDD" id="cd17546">
    <property type="entry name" value="REC_hyHK_CKI1_RcsC-like"/>
    <property type="match status" value="1"/>
</dbReference>
<dbReference type="InterPro" id="IPR011006">
    <property type="entry name" value="CheY-like_superfamily"/>
</dbReference>
<feature type="compositionally biased region" description="Low complexity" evidence="12">
    <location>
        <begin position="1480"/>
        <end position="1499"/>
    </location>
</feature>
<feature type="compositionally biased region" description="Low complexity" evidence="12">
    <location>
        <begin position="1381"/>
        <end position="1392"/>
    </location>
</feature>
<dbReference type="InterPro" id="IPR001789">
    <property type="entry name" value="Sig_transdc_resp-reg_receiver"/>
</dbReference>
<dbReference type="EMBL" id="JAANYQ010000008">
    <property type="protein sequence ID" value="KAF4122628.1"/>
    <property type="molecule type" value="Genomic_DNA"/>
</dbReference>
<feature type="compositionally biased region" description="Polar residues" evidence="12">
    <location>
        <begin position="1839"/>
        <end position="1854"/>
    </location>
</feature>
<dbReference type="SMART" id="SM00448">
    <property type="entry name" value="REC"/>
    <property type="match status" value="1"/>
</dbReference>
<dbReference type="Pfam" id="PF00072">
    <property type="entry name" value="Response_reg"/>
    <property type="match status" value="1"/>
</dbReference>
<dbReference type="CDD" id="cd00130">
    <property type="entry name" value="PAS"/>
    <property type="match status" value="1"/>
</dbReference>
<evidence type="ECO:0000256" key="4">
    <source>
        <dbReference type="ARBA" id="ARBA00022679"/>
    </source>
</evidence>
<dbReference type="Gene3D" id="1.10.510.10">
    <property type="entry name" value="Transferase(Phosphotransferase) domain 1"/>
    <property type="match status" value="2"/>
</dbReference>
<feature type="region of interest" description="Disordered" evidence="12">
    <location>
        <begin position="1231"/>
        <end position="1262"/>
    </location>
</feature>
<evidence type="ECO:0000313" key="17">
    <source>
        <dbReference type="EMBL" id="KAF4122628.1"/>
    </source>
</evidence>
<dbReference type="FunFam" id="3.40.50.2300:FF:000139">
    <property type="entry name" value="Serine threonine protein kinase"/>
    <property type="match status" value="1"/>
</dbReference>